<accession>A0A3D8Q792</accession>
<proteinExistence type="predicted"/>
<dbReference type="Pfam" id="PF12973">
    <property type="entry name" value="Cupin_7"/>
    <property type="match status" value="1"/>
</dbReference>
<dbReference type="InterPro" id="IPR025979">
    <property type="entry name" value="ChrR-like_cupin_dom"/>
</dbReference>
<comment type="caution">
    <text evidence="2">The sequence shown here is derived from an EMBL/GenBank/DDBJ whole genome shotgun (WGS) entry which is preliminary data.</text>
</comment>
<sequence>MDQKEFTNPPPRPGPSAYLNPESVKPWISIGPGIWELVLNSAGDVEKSVLQWYEPGAKSVTDDIITHTYIEEVVYLEGGLKDVTLGQEWGPGAYAYRKPGMKHGPYIASSKGCYQFCKFTPVDNRQG</sequence>
<evidence type="ECO:0000259" key="1">
    <source>
        <dbReference type="Pfam" id="PF12973"/>
    </source>
</evidence>
<dbReference type="InterPro" id="IPR011051">
    <property type="entry name" value="RmlC_Cupin_sf"/>
</dbReference>
<dbReference type="SUPFAM" id="SSF51182">
    <property type="entry name" value="RmlC-like cupins"/>
    <property type="match status" value="1"/>
</dbReference>
<evidence type="ECO:0000313" key="3">
    <source>
        <dbReference type="Proteomes" id="UP000256645"/>
    </source>
</evidence>
<reference evidence="2 3" key="1">
    <citation type="journal article" date="2018" name="IMA Fungus">
        <title>IMA Genome-F 9: Draft genome sequence of Annulohypoxylon stygium, Aspergillus mulundensis, Berkeleyomyces basicola (syn. Thielaviopsis basicola), Ceratocystis smalleyi, two Cercospora beticola strains, Coleophoma cylindrospora, Fusarium fracticaudum, Phialophora cf. hyalina, and Morchella septimelata.</title>
        <authorList>
            <person name="Wingfield B.D."/>
            <person name="Bills G.F."/>
            <person name="Dong Y."/>
            <person name="Huang W."/>
            <person name="Nel W.J."/>
            <person name="Swalarsk-Parry B.S."/>
            <person name="Vaghefi N."/>
            <person name="Wilken P.M."/>
            <person name="An Z."/>
            <person name="de Beer Z.W."/>
            <person name="De Vos L."/>
            <person name="Chen L."/>
            <person name="Duong T.A."/>
            <person name="Gao Y."/>
            <person name="Hammerbacher A."/>
            <person name="Kikkert J.R."/>
            <person name="Li Y."/>
            <person name="Li H."/>
            <person name="Li K."/>
            <person name="Li Q."/>
            <person name="Liu X."/>
            <person name="Ma X."/>
            <person name="Naidoo K."/>
            <person name="Pethybridge S.J."/>
            <person name="Sun J."/>
            <person name="Steenkamp E.T."/>
            <person name="van der Nest M.A."/>
            <person name="van Wyk S."/>
            <person name="Wingfield M.J."/>
            <person name="Xiong C."/>
            <person name="Yue Q."/>
            <person name="Zhang X."/>
        </authorList>
    </citation>
    <scope>NUCLEOTIDE SEQUENCE [LARGE SCALE GENOMIC DNA]</scope>
    <source>
        <strain evidence="2 3">BP6252</strain>
    </source>
</reference>
<gene>
    <name evidence="2" type="ORF">BP6252_13768</name>
</gene>
<dbReference type="EMBL" id="PDLM01000020">
    <property type="protein sequence ID" value="RDW57508.1"/>
    <property type="molecule type" value="Genomic_DNA"/>
</dbReference>
<dbReference type="OrthoDB" id="9970537at2759"/>
<protein>
    <submittedName>
        <fullName evidence="2">RmlC-like jelly roll fold protein</fullName>
    </submittedName>
</protein>
<dbReference type="AlphaFoldDB" id="A0A3D8Q792"/>
<organism evidence="2 3">
    <name type="scientific">Coleophoma cylindrospora</name>
    <dbReference type="NCBI Taxonomy" id="1849047"/>
    <lineage>
        <taxon>Eukaryota</taxon>
        <taxon>Fungi</taxon>
        <taxon>Dikarya</taxon>
        <taxon>Ascomycota</taxon>
        <taxon>Pezizomycotina</taxon>
        <taxon>Leotiomycetes</taxon>
        <taxon>Helotiales</taxon>
        <taxon>Dermateaceae</taxon>
        <taxon>Coleophoma</taxon>
    </lineage>
</organism>
<feature type="domain" description="ChrR-like cupin" evidence="1">
    <location>
        <begin position="25"/>
        <end position="122"/>
    </location>
</feature>
<dbReference type="Proteomes" id="UP000256645">
    <property type="component" value="Unassembled WGS sequence"/>
</dbReference>
<keyword evidence="3" id="KW-1185">Reference proteome</keyword>
<dbReference type="Gene3D" id="2.60.120.10">
    <property type="entry name" value="Jelly Rolls"/>
    <property type="match status" value="1"/>
</dbReference>
<dbReference type="InterPro" id="IPR014710">
    <property type="entry name" value="RmlC-like_jellyroll"/>
</dbReference>
<name>A0A3D8Q792_9HELO</name>
<evidence type="ECO:0000313" key="2">
    <source>
        <dbReference type="EMBL" id="RDW57508.1"/>
    </source>
</evidence>